<dbReference type="AlphaFoldDB" id="A0R7S5"/>
<keyword evidence="3" id="KW-1185">Reference proteome</keyword>
<dbReference type="Proteomes" id="UP000006732">
    <property type="component" value="Plasmid pPRO1"/>
</dbReference>
<dbReference type="eggNOG" id="COG2932">
    <property type="taxonomic scope" value="Bacteria"/>
</dbReference>
<protein>
    <recommendedName>
        <fullName evidence="1">Bacteriophage CI repressor N-terminal domain-containing protein</fullName>
    </recommendedName>
</protein>
<accession>A0R7S5</accession>
<reference evidence="2 3" key="1">
    <citation type="submission" date="2006-10" db="EMBL/GenBank/DDBJ databases">
        <title>Complete sequence of plasmid pPRO1 of Pelobacter propionicus DSM 2379.</title>
        <authorList>
            <consortium name="US DOE Joint Genome Institute"/>
            <person name="Copeland A."/>
            <person name="Lucas S."/>
            <person name="Lapidus A."/>
            <person name="Barry K."/>
            <person name="Detter J.C."/>
            <person name="Glavina del Rio T."/>
            <person name="Hammon N."/>
            <person name="Israni S."/>
            <person name="Dalin E."/>
            <person name="Tice H."/>
            <person name="Pitluck S."/>
            <person name="Saunders E."/>
            <person name="Brettin T."/>
            <person name="Bruce D."/>
            <person name="Han C."/>
            <person name="Tapia R."/>
            <person name="Schmutz J."/>
            <person name="Larimer F."/>
            <person name="Land M."/>
            <person name="Hauser L."/>
            <person name="Kyrpides N."/>
            <person name="Kim E."/>
            <person name="Lovley D."/>
            <person name="Richardson P."/>
        </authorList>
    </citation>
    <scope>NUCLEOTIDE SEQUENCE [LARGE SCALE GENOMIC DNA]</scope>
    <source>
        <strain evidence="3">DSM 2379 / NBRC 103807 / OttBd1</strain>
        <plasmid evidence="3">Plasmid pPRO1</plasmid>
    </source>
</reference>
<dbReference type="OrthoDB" id="796548at2"/>
<dbReference type="Gene3D" id="1.10.260.40">
    <property type="entry name" value="lambda repressor-like DNA-binding domains"/>
    <property type="match status" value="1"/>
</dbReference>
<keyword evidence="2" id="KW-0614">Plasmid</keyword>
<evidence type="ECO:0000313" key="2">
    <source>
        <dbReference type="EMBL" id="ABL01383.1"/>
    </source>
</evidence>
<dbReference type="InterPro" id="IPR010982">
    <property type="entry name" value="Lambda_DNA-bd_dom_sf"/>
</dbReference>
<dbReference type="KEGG" id="ppd:Ppro_3795"/>
<evidence type="ECO:0000259" key="1">
    <source>
        <dbReference type="Pfam" id="PF07022"/>
    </source>
</evidence>
<proteinExistence type="predicted"/>
<dbReference type="RefSeq" id="WP_011733902.1">
    <property type="nucleotide sequence ID" value="NC_008607.1"/>
</dbReference>
<evidence type="ECO:0000313" key="3">
    <source>
        <dbReference type="Proteomes" id="UP000006732"/>
    </source>
</evidence>
<feature type="domain" description="Bacteriophage CI repressor N-terminal" evidence="1">
    <location>
        <begin position="9"/>
        <end position="70"/>
    </location>
</feature>
<dbReference type="HOGENOM" id="CLU_1426785_0_0_7"/>
<dbReference type="GO" id="GO:0003677">
    <property type="term" value="F:DNA binding"/>
    <property type="evidence" value="ECO:0007669"/>
    <property type="project" value="InterPro"/>
</dbReference>
<dbReference type="Pfam" id="PF07022">
    <property type="entry name" value="Phage_CI_repr"/>
    <property type="match status" value="1"/>
</dbReference>
<organism evidence="2 3">
    <name type="scientific">Pelobacter propionicus (strain DSM 2379 / NBRC 103807 / OttBd1)</name>
    <dbReference type="NCBI Taxonomy" id="338966"/>
    <lineage>
        <taxon>Bacteria</taxon>
        <taxon>Pseudomonadati</taxon>
        <taxon>Thermodesulfobacteriota</taxon>
        <taxon>Desulfuromonadia</taxon>
        <taxon>Desulfuromonadales</taxon>
        <taxon>Desulfuromonadaceae</taxon>
        <taxon>Pelobacter</taxon>
    </lineage>
</organism>
<dbReference type="InterPro" id="IPR010744">
    <property type="entry name" value="Phage_CI_N"/>
</dbReference>
<gene>
    <name evidence="2" type="ordered locus">Ppro_3795</name>
</gene>
<dbReference type="GO" id="GO:0045892">
    <property type="term" value="P:negative regulation of DNA-templated transcription"/>
    <property type="evidence" value="ECO:0007669"/>
    <property type="project" value="InterPro"/>
</dbReference>
<geneLocation type="plasmid" evidence="2 3">
    <name>pPRO1</name>
</geneLocation>
<name>A0R7S5_PELPD</name>
<sequence length="190" mass="21309">MPLLTTTEIIERLKDVLNVKSDGEVADFLRIKRPALSMKKTRNSSIVDDVLHLAQRMELDLNQILIKDSKAFPVFFRDESGNKTNEIHLSRAFLEARGLDPESLIVINQEGQLFDNLHLVDTRVTRINSDGIYAIATENNVLLKQATIRLDGSILFPSRIPEIPAENIDKSSAKTLHVVGRTVLMLAPPD</sequence>
<dbReference type="EMBL" id="CP000483">
    <property type="protein sequence ID" value="ABL01383.1"/>
    <property type="molecule type" value="Genomic_DNA"/>
</dbReference>